<dbReference type="EMBL" id="CACRTS010000020">
    <property type="protein sequence ID" value="VYU39644.1"/>
    <property type="molecule type" value="Genomic_DNA"/>
</dbReference>
<dbReference type="PROSITE" id="PS51257">
    <property type="entry name" value="PROKAR_LIPOPROTEIN"/>
    <property type="match status" value="1"/>
</dbReference>
<accession>A0A6N3EID3</accession>
<organism evidence="1">
    <name type="scientific">Escherichia coli</name>
    <dbReference type="NCBI Taxonomy" id="562"/>
    <lineage>
        <taxon>Bacteria</taxon>
        <taxon>Pseudomonadati</taxon>
        <taxon>Pseudomonadota</taxon>
        <taxon>Gammaproteobacteria</taxon>
        <taxon>Enterobacterales</taxon>
        <taxon>Enterobacteriaceae</taxon>
        <taxon>Escherichia</taxon>
    </lineage>
</organism>
<name>A0A6N3EID3_ECOLX</name>
<dbReference type="AlphaFoldDB" id="A0A6N3EID3"/>
<protein>
    <recommendedName>
        <fullName evidence="2">Lipoprotein</fullName>
    </recommendedName>
</protein>
<proteinExistence type="predicted"/>
<reference evidence="1" key="1">
    <citation type="submission" date="2019-11" db="EMBL/GenBank/DDBJ databases">
        <authorList>
            <person name="Feng L."/>
        </authorList>
    </citation>
    <scope>NUCLEOTIDE SEQUENCE</scope>
    <source>
        <strain evidence="1">EColiLFYP5</strain>
    </source>
</reference>
<sequence length="57" mass="6606">MKNKIMMVFILIISMIICSCEKNDNDCLSTAENKFDAHRSDKCALRSNNNPSPKREW</sequence>
<evidence type="ECO:0008006" key="2">
    <source>
        <dbReference type="Google" id="ProtNLM"/>
    </source>
</evidence>
<gene>
    <name evidence="1" type="ORF">ECLFYP5_02160</name>
</gene>
<evidence type="ECO:0000313" key="1">
    <source>
        <dbReference type="EMBL" id="VYU39644.1"/>
    </source>
</evidence>